<proteinExistence type="inferred from homology"/>
<dbReference type="OrthoDB" id="420195at2759"/>
<evidence type="ECO:0000313" key="8">
    <source>
        <dbReference type="RefSeq" id="XP_016469468.1"/>
    </source>
</evidence>
<dbReference type="GO" id="GO:0005634">
    <property type="term" value="C:nucleus"/>
    <property type="evidence" value="ECO:0000318"/>
    <property type="project" value="GO_Central"/>
</dbReference>
<feature type="domain" description="Cns1/TTC4 wheel" evidence="5">
    <location>
        <begin position="200"/>
        <end position="265"/>
    </location>
</feature>
<dbReference type="AlphaFoldDB" id="A0A1S3ZYH4"/>
<dbReference type="InterPro" id="IPR019734">
    <property type="entry name" value="TPR_rpt"/>
</dbReference>
<dbReference type="GO" id="GO:0030544">
    <property type="term" value="F:Hsp70 protein binding"/>
    <property type="evidence" value="ECO:0000318"/>
    <property type="project" value="GO_Central"/>
</dbReference>
<evidence type="ECO:0000313" key="9">
    <source>
        <dbReference type="RefSeq" id="XP_016469469.1"/>
    </source>
</evidence>
<feature type="repeat" description="TPR" evidence="4">
    <location>
        <begin position="71"/>
        <end position="104"/>
    </location>
</feature>
<dbReference type="GeneID" id="107791843"/>
<evidence type="ECO:0000313" key="7">
    <source>
        <dbReference type="RefSeq" id="XP_016469467.1"/>
    </source>
</evidence>
<dbReference type="Gene3D" id="1.25.40.10">
    <property type="entry name" value="Tetratricopeptide repeat domain"/>
    <property type="match status" value="1"/>
</dbReference>
<evidence type="ECO:0000313" key="6">
    <source>
        <dbReference type="Proteomes" id="UP000790787"/>
    </source>
</evidence>
<dbReference type="SUPFAM" id="SSF48452">
    <property type="entry name" value="TPR-like"/>
    <property type="match status" value="1"/>
</dbReference>
<evidence type="ECO:0000256" key="2">
    <source>
        <dbReference type="ARBA" id="ARBA00022803"/>
    </source>
</evidence>
<dbReference type="PROSITE" id="PS50005">
    <property type="entry name" value="TPR"/>
    <property type="match status" value="1"/>
</dbReference>
<evidence type="ECO:0000256" key="3">
    <source>
        <dbReference type="ARBA" id="ARBA00023602"/>
    </source>
</evidence>
<dbReference type="InterPro" id="IPR011990">
    <property type="entry name" value="TPR-like_helical_dom_sf"/>
</dbReference>
<keyword evidence="2 4" id="KW-0802">TPR repeat</keyword>
<dbReference type="CDD" id="cd21377">
    <property type="entry name" value="CTWD_Cns1-like"/>
    <property type="match status" value="1"/>
</dbReference>
<dbReference type="Pfam" id="PF18972">
    <property type="entry name" value="Wheel"/>
    <property type="match status" value="1"/>
</dbReference>
<evidence type="ECO:0000256" key="4">
    <source>
        <dbReference type="PROSITE-ProRule" id="PRU00339"/>
    </source>
</evidence>
<accession>A0A1S3ZYH4</accession>
<dbReference type="Proteomes" id="UP000790787">
    <property type="component" value="Chromosome 19"/>
</dbReference>
<dbReference type="KEGG" id="nta:107791843"/>
<dbReference type="PANTHER" id="PTHR46035:SF1">
    <property type="entry name" value="TETRATRICOPEPTIDE REPEAT PROTEIN 4"/>
    <property type="match status" value="1"/>
</dbReference>
<dbReference type="PANTHER" id="PTHR46035">
    <property type="entry name" value="TETRATRICOPEPTIDE REPEAT PROTEIN 4"/>
    <property type="match status" value="1"/>
</dbReference>
<dbReference type="GO" id="GO:0051879">
    <property type="term" value="F:Hsp90 protein binding"/>
    <property type="evidence" value="ECO:0000318"/>
    <property type="project" value="GO_Central"/>
</dbReference>
<protein>
    <submittedName>
        <fullName evidence="7 8">Tetratricopeptide repeat protein 4 homolog</fullName>
    </submittedName>
</protein>
<reference evidence="7 8" key="2">
    <citation type="submission" date="2025-04" db="UniProtKB">
        <authorList>
            <consortium name="RefSeq"/>
        </authorList>
    </citation>
    <scope>IDENTIFICATION</scope>
</reference>
<dbReference type="RefSeq" id="XP_016469467.1">
    <property type="nucleotide sequence ID" value="XM_016613981.1"/>
</dbReference>
<gene>
    <name evidence="7 8 9" type="primary">LOC107791843</name>
</gene>
<evidence type="ECO:0000256" key="1">
    <source>
        <dbReference type="ARBA" id="ARBA00022737"/>
    </source>
</evidence>
<comment type="similarity">
    <text evidence="3">Belongs to the TTC4 family.</text>
</comment>
<dbReference type="Pfam" id="PF13181">
    <property type="entry name" value="TPR_8"/>
    <property type="match status" value="2"/>
</dbReference>
<name>A0A1S3ZYH4_TOBAC</name>
<dbReference type="PaxDb" id="4097-A0A1S3ZYH4"/>
<dbReference type="RefSeq" id="XP_016469468.1">
    <property type="nucleotide sequence ID" value="XM_016613982.1"/>
</dbReference>
<organism evidence="7">
    <name type="scientific">Nicotiana tabacum</name>
    <name type="common">Common tobacco</name>
    <dbReference type="NCBI Taxonomy" id="4097"/>
    <lineage>
        <taxon>Eukaryota</taxon>
        <taxon>Viridiplantae</taxon>
        <taxon>Streptophyta</taxon>
        <taxon>Embryophyta</taxon>
        <taxon>Tracheophyta</taxon>
        <taxon>Spermatophyta</taxon>
        <taxon>Magnoliopsida</taxon>
        <taxon>eudicotyledons</taxon>
        <taxon>Gunneridae</taxon>
        <taxon>Pentapetalae</taxon>
        <taxon>asterids</taxon>
        <taxon>lamiids</taxon>
        <taxon>Solanales</taxon>
        <taxon>Solanaceae</taxon>
        <taxon>Nicotianoideae</taxon>
        <taxon>Nicotianeae</taxon>
        <taxon>Nicotiana</taxon>
    </lineage>
</organism>
<dbReference type="OMA" id="WRAAQCA"/>
<dbReference type="GO" id="GO:0006457">
    <property type="term" value="P:protein folding"/>
    <property type="evidence" value="ECO:0000318"/>
    <property type="project" value="GO_Central"/>
</dbReference>
<dbReference type="STRING" id="4097.A0A1S3ZYH4"/>
<dbReference type="SMART" id="SM00028">
    <property type="entry name" value="TPR"/>
    <property type="match status" value="3"/>
</dbReference>
<keyword evidence="1" id="KW-0677">Repeat</keyword>
<dbReference type="InterPro" id="IPR044059">
    <property type="entry name" value="Csn1/TTC4_wheel"/>
</dbReference>
<evidence type="ECO:0000259" key="5">
    <source>
        <dbReference type="Pfam" id="PF18972"/>
    </source>
</evidence>
<reference key="1">
    <citation type="journal article" date="2014" name="Nat. Commun.">
        <title>The tobacco genome sequence and its comparison with those of tomato and potato.</title>
        <authorList>
            <person name="Sierro N."/>
            <person name="Battey J.N."/>
            <person name="Ouadi S."/>
            <person name="Bakaher N."/>
            <person name="Bovet L."/>
            <person name="Willig A."/>
            <person name="Goepfert S."/>
            <person name="Peitsch M.C."/>
            <person name="Ivanov N.V."/>
        </authorList>
    </citation>
    <scope>NUCLEOTIDE SEQUENCE [LARGE SCALE GENOMIC DNA]</scope>
    <source>
        <strain>cv. TN90</strain>
    </source>
</reference>
<keyword evidence="6" id="KW-1185">Reference proteome</keyword>
<dbReference type="SMR" id="A0A1S3ZYH4"/>
<dbReference type="RefSeq" id="XP_016469469.1">
    <property type="nucleotide sequence ID" value="XM_016613983.1"/>
</dbReference>
<sequence>MALWMEAGSEPKTEKELADLDAISALKQSTAVELKEKGNEYVKTGKKHYSDAIDCYTRAINQNALSDTEQSILYSNRAHVNLLLGNYRRALQDAEDAAKLNPSNFKALYRAAKASFSLNLLAEAKEFCERGLQLSSSNEELKKLARQIDIQNSEKERRDAEVSKAVSSAKALVSAFETRELKIGKAMYQELTGRKKPTLDRNNILHWPVLLLYPEVMSSDFIEDFCETDMFSAHLDMMFSEGCPPLSWDKENAYTRDAIELYYEACAGVCLSKRDILRYLLEGTAASHVEDFGNEENGSAQSSTKDSISQADAPRWVNINEKRTLYDVLKEPSFVVTGIPVFWVVSRNSSFHKNFKSGNWAPPELA</sequence>